<dbReference type="AlphaFoldDB" id="A0A812MXG7"/>
<organism evidence="1 2">
    <name type="scientific">Symbiodinium natans</name>
    <dbReference type="NCBI Taxonomy" id="878477"/>
    <lineage>
        <taxon>Eukaryota</taxon>
        <taxon>Sar</taxon>
        <taxon>Alveolata</taxon>
        <taxon>Dinophyceae</taxon>
        <taxon>Suessiales</taxon>
        <taxon>Symbiodiniaceae</taxon>
        <taxon>Symbiodinium</taxon>
    </lineage>
</organism>
<name>A0A812MXG7_9DINO</name>
<evidence type="ECO:0000313" key="1">
    <source>
        <dbReference type="EMBL" id="CAE7277082.1"/>
    </source>
</evidence>
<sequence length="112" mass="12750">MRDPRAKGHIKCPAPGGEPTGAFDCTYTYEKVGEISIDELEGIPSFGALMKSGGYEYSRSSDKGKKMHFWDDKNSTEANQRRINRVLDKFNEKYPDQPYLEDPPLARMEIVM</sequence>
<evidence type="ECO:0000313" key="2">
    <source>
        <dbReference type="Proteomes" id="UP000604046"/>
    </source>
</evidence>
<gene>
    <name evidence="1" type="primary">GAE4</name>
    <name evidence="1" type="ORF">SNAT2548_LOCUS14697</name>
</gene>
<comment type="caution">
    <text evidence="1">The sequence shown here is derived from an EMBL/GenBank/DDBJ whole genome shotgun (WGS) entry which is preliminary data.</text>
</comment>
<proteinExistence type="predicted"/>
<dbReference type="Proteomes" id="UP000604046">
    <property type="component" value="Unassembled WGS sequence"/>
</dbReference>
<dbReference type="EMBL" id="CAJNDS010001757">
    <property type="protein sequence ID" value="CAE7277082.1"/>
    <property type="molecule type" value="Genomic_DNA"/>
</dbReference>
<reference evidence="1" key="1">
    <citation type="submission" date="2021-02" db="EMBL/GenBank/DDBJ databases">
        <authorList>
            <person name="Dougan E. K."/>
            <person name="Rhodes N."/>
            <person name="Thang M."/>
            <person name="Chan C."/>
        </authorList>
    </citation>
    <scope>NUCLEOTIDE SEQUENCE</scope>
</reference>
<keyword evidence="2" id="KW-1185">Reference proteome</keyword>
<accession>A0A812MXG7</accession>
<dbReference type="OrthoDB" id="409130at2759"/>
<protein>
    <submittedName>
        <fullName evidence="1">GAE4 protein</fullName>
    </submittedName>
</protein>